<keyword evidence="4" id="KW-1185">Reference proteome</keyword>
<dbReference type="PANTHER" id="PTHR43198:SF2">
    <property type="entry name" value="SI:CH1073-67J19.1-RELATED"/>
    <property type="match status" value="1"/>
</dbReference>
<dbReference type="Gene3D" id="1.20.910.10">
    <property type="entry name" value="Heme oxygenase-like"/>
    <property type="match status" value="1"/>
</dbReference>
<dbReference type="PANTHER" id="PTHR43198">
    <property type="entry name" value="BIFUNCTIONAL TH2 PROTEIN"/>
    <property type="match status" value="1"/>
</dbReference>
<organism evidence="3 4">
    <name type="scientific">Propioniferax innocua</name>
    <dbReference type="NCBI Taxonomy" id="1753"/>
    <lineage>
        <taxon>Bacteria</taxon>
        <taxon>Bacillati</taxon>
        <taxon>Actinomycetota</taxon>
        <taxon>Actinomycetes</taxon>
        <taxon>Propionibacteriales</taxon>
        <taxon>Propionibacteriaceae</taxon>
        <taxon>Propioniferax</taxon>
    </lineage>
</organism>
<sequence>MEPWAFRWREMHGHRCTTGVVTGRVASGGMSASTEPTTTLFGELKKAIADDWHDYTHHAFVEQLGAGTLSLDAFKDYLVQDYLFLIQFCRSYALAGYKGENLDDIQASMEGLQVILDETRLHVKLTASWGIEEQELLKAPEKVGTVAYTRYVLDAGMTGDLLDLHVALAPCVIGYAEIGERLAPLLEGRDDHPYREWISTYASAEFQEGARKAVEQLDALHDRFGSPARFEQLAHVFRTATRMESGFWQQALEK</sequence>
<dbReference type="EMBL" id="VFOR01000001">
    <property type="protein sequence ID" value="TQL62387.1"/>
    <property type="molecule type" value="Genomic_DNA"/>
</dbReference>
<gene>
    <name evidence="3" type="ORF">FB460_0161</name>
</gene>
<evidence type="ECO:0000259" key="2">
    <source>
        <dbReference type="Pfam" id="PF03070"/>
    </source>
</evidence>
<dbReference type="CDD" id="cd19367">
    <property type="entry name" value="TenA_C_ScTHI20-like"/>
    <property type="match status" value="1"/>
</dbReference>
<reference evidence="3 4" key="1">
    <citation type="submission" date="2019-06" db="EMBL/GenBank/DDBJ databases">
        <title>Sequencing the genomes of 1000 actinobacteria strains.</title>
        <authorList>
            <person name="Klenk H.-P."/>
        </authorList>
    </citation>
    <scope>NUCLEOTIDE SEQUENCE [LARGE SCALE GENOMIC DNA]</scope>
    <source>
        <strain evidence="3 4">DSM 8251</strain>
    </source>
</reference>
<dbReference type="InterPro" id="IPR016084">
    <property type="entry name" value="Haem_Oase-like_multi-hlx"/>
</dbReference>
<protein>
    <submittedName>
        <fullName evidence="3">Thiaminase/transcriptional activator TenA</fullName>
    </submittedName>
</protein>
<evidence type="ECO:0000313" key="3">
    <source>
        <dbReference type="EMBL" id="TQL62387.1"/>
    </source>
</evidence>
<accession>A0A542ZPY5</accession>
<dbReference type="GO" id="GO:0005829">
    <property type="term" value="C:cytosol"/>
    <property type="evidence" value="ECO:0007669"/>
    <property type="project" value="TreeGrafter"/>
</dbReference>
<dbReference type="Pfam" id="PF03070">
    <property type="entry name" value="TENA_THI-4"/>
    <property type="match status" value="1"/>
</dbReference>
<comment type="pathway">
    <text evidence="1">Cofactor biosynthesis; thiamine diphosphate biosynthesis.</text>
</comment>
<dbReference type="InterPro" id="IPR050967">
    <property type="entry name" value="Thiamine_Salvage_TenA"/>
</dbReference>
<dbReference type="InterPro" id="IPR004305">
    <property type="entry name" value="Thiaminase-2/PQQC"/>
</dbReference>
<feature type="domain" description="Thiaminase-2/PQQC" evidence="2">
    <location>
        <begin position="49"/>
        <end position="253"/>
    </location>
</feature>
<dbReference type="Proteomes" id="UP000316196">
    <property type="component" value="Unassembled WGS sequence"/>
</dbReference>
<comment type="caution">
    <text evidence="3">The sequence shown here is derived from an EMBL/GenBank/DDBJ whole genome shotgun (WGS) entry which is preliminary data.</text>
</comment>
<name>A0A542ZPY5_9ACTN</name>
<dbReference type="AlphaFoldDB" id="A0A542ZPY5"/>
<dbReference type="SUPFAM" id="SSF48613">
    <property type="entry name" value="Heme oxygenase-like"/>
    <property type="match status" value="1"/>
</dbReference>
<proteinExistence type="predicted"/>
<evidence type="ECO:0000256" key="1">
    <source>
        <dbReference type="ARBA" id="ARBA00004948"/>
    </source>
</evidence>
<evidence type="ECO:0000313" key="4">
    <source>
        <dbReference type="Proteomes" id="UP000316196"/>
    </source>
</evidence>